<comment type="caution">
    <text evidence="3">The sequence shown here is derived from an EMBL/GenBank/DDBJ whole genome shotgun (WGS) entry which is preliminary data.</text>
</comment>
<dbReference type="EMBL" id="JASVDY010000003">
    <property type="protein sequence ID" value="MDV2469359.1"/>
    <property type="molecule type" value="Genomic_DNA"/>
</dbReference>
<dbReference type="PANTHER" id="PTHR30093:SF47">
    <property type="entry name" value="TYPE IV PILUS NON-CORE MINOR PILIN PILE"/>
    <property type="match status" value="1"/>
</dbReference>
<dbReference type="InterPro" id="IPR045584">
    <property type="entry name" value="Pilin-like"/>
</dbReference>
<dbReference type="SUPFAM" id="SSF54523">
    <property type="entry name" value="Pili subunits"/>
    <property type="match status" value="1"/>
</dbReference>
<accession>A0ABU3WG17</accession>
<evidence type="ECO:0000313" key="3">
    <source>
        <dbReference type="EMBL" id="MDV2469359.1"/>
    </source>
</evidence>
<dbReference type="PRINTS" id="PR00813">
    <property type="entry name" value="BCTERIALGSPG"/>
</dbReference>
<dbReference type="InterPro" id="IPR031982">
    <property type="entry name" value="PilE-like"/>
</dbReference>
<name>A0ABU3WG17_9GAMM</name>
<organism evidence="3 4">
    <name type="scientific">Acinetobacter chinensis</name>
    <dbReference type="NCBI Taxonomy" id="2004650"/>
    <lineage>
        <taxon>Bacteria</taxon>
        <taxon>Pseudomonadati</taxon>
        <taxon>Pseudomonadota</taxon>
        <taxon>Gammaproteobacteria</taxon>
        <taxon>Moraxellales</taxon>
        <taxon>Moraxellaceae</taxon>
        <taxon>Acinetobacter</taxon>
    </lineage>
</organism>
<keyword evidence="2" id="KW-0472">Membrane</keyword>
<sequence>MQNHMKFLQKGFTLIELMVVVVIIAIFAAIAVPSYQAYVKRAHMSQAQQEVQRLAAELERWKSRNFNYQGFDLAVSTVPHYTFDVRDGADFSIKLNEKDGNGLYKASGRSWIIRATVASDQSGMDSYVLSNSGLRCKKQGSSIASDCKGAESW</sequence>
<dbReference type="InterPro" id="IPR012902">
    <property type="entry name" value="N_methyl_site"/>
</dbReference>
<dbReference type="NCBIfam" id="TIGR02532">
    <property type="entry name" value="IV_pilin_GFxxxE"/>
    <property type="match status" value="1"/>
</dbReference>
<protein>
    <submittedName>
        <fullName evidence="3">Type IV pilin protein</fullName>
    </submittedName>
</protein>
<evidence type="ECO:0000313" key="4">
    <source>
        <dbReference type="Proteomes" id="UP001278188"/>
    </source>
</evidence>
<dbReference type="PANTHER" id="PTHR30093">
    <property type="entry name" value="GENERAL SECRETION PATHWAY PROTEIN G"/>
    <property type="match status" value="1"/>
</dbReference>
<reference evidence="3 4" key="1">
    <citation type="submission" date="2023-06" db="EMBL/GenBank/DDBJ databases">
        <title>Genomic Analysis of Acinetobacter Strains Recovered from South Australian Aquatic Samples provides Insights into the Circulation of Antibiotic Resistance determinants in the Environment.</title>
        <authorList>
            <person name="Tobin L."/>
            <person name="Jarocki V.M."/>
            <person name="Kenyon J."/>
            <person name="Drigo B."/>
            <person name="Donner E."/>
            <person name="Djordjevic S.P."/>
            <person name="Hamidian M."/>
        </authorList>
    </citation>
    <scope>NUCLEOTIDE SEQUENCE [LARGE SCALE GENOMIC DNA]</scope>
    <source>
        <strain evidence="3 4">SAAc652</strain>
    </source>
</reference>
<dbReference type="Proteomes" id="UP001278188">
    <property type="component" value="Unassembled WGS sequence"/>
</dbReference>
<dbReference type="Pfam" id="PF16732">
    <property type="entry name" value="ComP_DUS"/>
    <property type="match status" value="1"/>
</dbReference>
<dbReference type="Gene3D" id="3.30.700.10">
    <property type="entry name" value="Glycoprotein, Type 4 Pilin"/>
    <property type="match status" value="1"/>
</dbReference>
<dbReference type="InterPro" id="IPR000983">
    <property type="entry name" value="Bac_GSPG_pilin"/>
</dbReference>
<evidence type="ECO:0000256" key="2">
    <source>
        <dbReference type="SAM" id="Phobius"/>
    </source>
</evidence>
<keyword evidence="2" id="KW-0812">Transmembrane</keyword>
<dbReference type="PROSITE" id="PS00409">
    <property type="entry name" value="PROKAR_NTER_METHYL"/>
    <property type="match status" value="1"/>
</dbReference>
<dbReference type="Pfam" id="PF07963">
    <property type="entry name" value="N_methyl"/>
    <property type="match status" value="1"/>
</dbReference>
<evidence type="ECO:0000256" key="1">
    <source>
        <dbReference type="ARBA" id="ARBA00022481"/>
    </source>
</evidence>
<keyword evidence="1" id="KW-0488">Methylation</keyword>
<keyword evidence="4" id="KW-1185">Reference proteome</keyword>
<keyword evidence="2" id="KW-1133">Transmembrane helix</keyword>
<dbReference type="RefSeq" id="WP_317084031.1">
    <property type="nucleotide sequence ID" value="NZ_JASVDY010000003.1"/>
</dbReference>
<gene>
    <name evidence="3" type="ORF">QR674_10210</name>
</gene>
<proteinExistence type="predicted"/>
<feature type="transmembrane region" description="Helical" evidence="2">
    <location>
        <begin position="12"/>
        <end position="35"/>
    </location>
</feature>